<feature type="zinc finger region" description="dksA C4-type" evidence="4">
    <location>
        <begin position="98"/>
        <end position="122"/>
    </location>
</feature>
<feature type="domain" description="Zinc finger DksA/TraR C4-type" evidence="5">
    <location>
        <begin position="95"/>
        <end position="127"/>
    </location>
</feature>
<keyword evidence="1" id="KW-0479">Metal-binding</keyword>
<keyword evidence="7" id="KW-1185">Reference proteome</keyword>
<organism evidence="6 7">
    <name type="scientific">Roseateles puraquae</name>
    <dbReference type="NCBI Taxonomy" id="431059"/>
    <lineage>
        <taxon>Bacteria</taxon>
        <taxon>Pseudomonadati</taxon>
        <taxon>Pseudomonadota</taxon>
        <taxon>Betaproteobacteria</taxon>
        <taxon>Burkholderiales</taxon>
        <taxon>Sphaerotilaceae</taxon>
        <taxon>Roseateles</taxon>
    </lineage>
</organism>
<proteinExistence type="predicted"/>
<evidence type="ECO:0000256" key="4">
    <source>
        <dbReference type="PROSITE-ProRule" id="PRU00510"/>
    </source>
</evidence>
<evidence type="ECO:0000256" key="3">
    <source>
        <dbReference type="ARBA" id="ARBA00022833"/>
    </source>
</evidence>
<dbReference type="AlphaFoldDB" id="A0A254NGG2"/>
<dbReference type="SUPFAM" id="SSF57716">
    <property type="entry name" value="Glucocorticoid receptor-like (DNA-binding domain)"/>
    <property type="match status" value="1"/>
</dbReference>
<evidence type="ECO:0000313" key="7">
    <source>
        <dbReference type="Proteomes" id="UP000197446"/>
    </source>
</evidence>
<dbReference type="InterPro" id="IPR000962">
    <property type="entry name" value="Znf_DskA_TraR"/>
</dbReference>
<gene>
    <name evidence="6" type="ORF">CDO81_07335</name>
</gene>
<dbReference type="Gene3D" id="1.20.120.910">
    <property type="entry name" value="DksA, coiled-coil domain"/>
    <property type="match status" value="1"/>
</dbReference>
<accession>A0A254NGG2</accession>
<dbReference type="PROSITE" id="PS51128">
    <property type="entry name" value="ZF_DKSA_2"/>
    <property type="match status" value="1"/>
</dbReference>
<protein>
    <recommendedName>
        <fullName evidence="5">Zinc finger DksA/TraR C4-type domain-containing protein</fullName>
    </recommendedName>
</protein>
<evidence type="ECO:0000256" key="1">
    <source>
        <dbReference type="ARBA" id="ARBA00022723"/>
    </source>
</evidence>
<keyword evidence="3" id="KW-0862">Zinc</keyword>
<dbReference type="PANTHER" id="PTHR33823">
    <property type="entry name" value="RNA POLYMERASE-BINDING TRANSCRIPTION FACTOR DKSA-RELATED"/>
    <property type="match status" value="1"/>
</dbReference>
<keyword evidence="2" id="KW-0863">Zinc-finger</keyword>
<dbReference type="Pfam" id="PF01258">
    <property type="entry name" value="zf-dskA_traR"/>
    <property type="match status" value="1"/>
</dbReference>
<dbReference type="PANTHER" id="PTHR33823:SF4">
    <property type="entry name" value="GENERAL STRESS PROTEIN 16O"/>
    <property type="match status" value="1"/>
</dbReference>
<dbReference type="GO" id="GO:0008270">
    <property type="term" value="F:zinc ion binding"/>
    <property type="evidence" value="ECO:0007669"/>
    <property type="project" value="UniProtKB-KW"/>
</dbReference>
<name>A0A254NGG2_9BURK</name>
<evidence type="ECO:0000256" key="2">
    <source>
        <dbReference type="ARBA" id="ARBA00022771"/>
    </source>
</evidence>
<dbReference type="EMBL" id="NISI01000002">
    <property type="protein sequence ID" value="OWR04398.1"/>
    <property type="molecule type" value="Genomic_DNA"/>
</dbReference>
<evidence type="ECO:0000259" key="5">
    <source>
        <dbReference type="Pfam" id="PF01258"/>
    </source>
</evidence>
<evidence type="ECO:0000313" key="6">
    <source>
        <dbReference type="EMBL" id="OWR04398.1"/>
    </source>
</evidence>
<dbReference type="Proteomes" id="UP000197446">
    <property type="component" value="Unassembled WGS sequence"/>
</dbReference>
<comment type="caution">
    <text evidence="6">The sequence shown here is derived from an EMBL/GenBank/DDBJ whole genome shotgun (WGS) entry which is preliminary data.</text>
</comment>
<sequence>MGSRRFPMPTALTPGQHALLEAELTLARQRVQAALQAQREGASRVAHAAALLADDPHDQREHDADRALDQARDSHLLAELQALDDALVRLKSPGFGRCTDCGDAIPFDRLQRQPQALRCLGCQAAAEAHH</sequence>
<reference evidence="6 7" key="1">
    <citation type="journal article" date="2007" name="Int. J. Syst. Evol. Microbiol.">
        <title>Description of Pelomonas aquatica sp. nov. and Pelomonas puraquae sp. nov., isolated from industrial and haemodialysis water.</title>
        <authorList>
            <person name="Gomila M."/>
            <person name="Bowien B."/>
            <person name="Falsen E."/>
            <person name="Moore E.R."/>
            <person name="Lalucat J."/>
        </authorList>
    </citation>
    <scope>NUCLEOTIDE SEQUENCE [LARGE SCALE GENOMIC DNA]</scope>
    <source>
        <strain evidence="6 7">CCUG 52769</strain>
    </source>
</reference>